<gene>
    <name evidence="5" type="ORF">Q757_06375</name>
</gene>
<dbReference type="NCBIfam" id="TIGR00556">
    <property type="entry name" value="pantethn_trn"/>
    <property type="match status" value="1"/>
</dbReference>
<evidence type="ECO:0000259" key="4">
    <source>
        <dbReference type="Pfam" id="PF01648"/>
    </source>
</evidence>
<keyword evidence="6" id="KW-1185">Reference proteome</keyword>
<sequence>MSCLIGIDVESISDIKAAVLKHERFIDRILTAKEKKQLQSRKGDAYYAYIAGRYSAKEAYAKAHRG</sequence>
<evidence type="ECO:0000256" key="2">
    <source>
        <dbReference type="ARBA" id="ARBA00022723"/>
    </source>
</evidence>
<name>A0ABR4XQ48_9LACO</name>
<organism evidence="5 6">
    <name type="scientific">Oenococcus alcoholitolerans</name>
    <dbReference type="NCBI Taxonomy" id="931074"/>
    <lineage>
        <taxon>Bacteria</taxon>
        <taxon>Bacillati</taxon>
        <taxon>Bacillota</taxon>
        <taxon>Bacilli</taxon>
        <taxon>Lactobacillales</taxon>
        <taxon>Lactobacillaceae</taxon>
        <taxon>Oenococcus</taxon>
    </lineage>
</organism>
<comment type="caution">
    <text evidence="5">The sequence shown here is derived from an EMBL/GenBank/DDBJ whole genome shotgun (WGS) entry which is preliminary data.</text>
</comment>
<keyword evidence="2" id="KW-0479">Metal-binding</keyword>
<dbReference type="SUPFAM" id="SSF56214">
    <property type="entry name" value="4'-phosphopantetheinyl transferase"/>
    <property type="match status" value="1"/>
</dbReference>
<evidence type="ECO:0000256" key="1">
    <source>
        <dbReference type="ARBA" id="ARBA00022679"/>
    </source>
</evidence>
<dbReference type="InterPro" id="IPR008278">
    <property type="entry name" value="4-PPantetheinyl_Trfase_dom"/>
</dbReference>
<keyword evidence="3" id="KW-0460">Magnesium</keyword>
<evidence type="ECO:0000313" key="6">
    <source>
        <dbReference type="Proteomes" id="UP000030023"/>
    </source>
</evidence>
<keyword evidence="1" id="KW-0808">Transferase</keyword>
<dbReference type="EMBL" id="AXCV01000297">
    <property type="protein sequence ID" value="KGO31578.1"/>
    <property type="molecule type" value="Genomic_DNA"/>
</dbReference>
<dbReference type="Proteomes" id="UP000030023">
    <property type="component" value="Unassembled WGS sequence"/>
</dbReference>
<dbReference type="Pfam" id="PF01648">
    <property type="entry name" value="ACPS"/>
    <property type="match status" value="1"/>
</dbReference>
<accession>A0ABR4XQ48</accession>
<feature type="domain" description="4'-phosphopantetheinyl transferase" evidence="4">
    <location>
        <begin position="5"/>
        <end position="64"/>
    </location>
</feature>
<evidence type="ECO:0000256" key="3">
    <source>
        <dbReference type="ARBA" id="ARBA00022842"/>
    </source>
</evidence>
<dbReference type="Gene3D" id="3.90.470.20">
    <property type="entry name" value="4'-phosphopantetheinyl transferase domain"/>
    <property type="match status" value="1"/>
</dbReference>
<protein>
    <recommendedName>
        <fullName evidence="4">4'-phosphopantetheinyl transferase domain-containing protein</fullName>
    </recommendedName>
</protein>
<dbReference type="InterPro" id="IPR037143">
    <property type="entry name" value="4-PPantetheinyl_Trfase_dom_sf"/>
</dbReference>
<proteinExistence type="predicted"/>
<reference evidence="5 6" key="1">
    <citation type="journal article" date="2014" name="Antonie Van Leeuwenhoek">
        <title>Oenococcus alcoholitolerans sp. nov., a lactic acid bacteria isolated from cachaca and ethanol fermentation processes.</title>
        <authorList>
            <person name="Badotti F."/>
            <person name="Moreira A.P."/>
            <person name="Tonon L.A."/>
            <person name="de Lucena B.T."/>
            <person name="Gomes Fde C."/>
            <person name="Kruger R."/>
            <person name="Thompson C.C."/>
            <person name="de Morais M.A.Jr."/>
            <person name="Rosa C.A."/>
            <person name="Thompson F.L."/>
        </authorList>
    </citation>
    <scope>NUCLEOTIDE SEQUENCE [LARGE SCALE GENOMIC DNA]</scope>
    <source>
        <strain evidence="5 6">UFRJ-M7.2.18</strain>
    </source>
</reference>
<evidence type="ECO:0000313" key="5">
    <source>
        <dbReference type="EMBL" id="KGO31578.1"/>
    </source>
</evidence>
<dbReference type="InterPro" id="IPR004568">
    <property type="entry name" value="Ppantetheine-prot_Trfase_dom"/>
</dbReference>